<dbReference type="SUPFAM" id="SSF51905">
    <property type="entry name" value="FAD/NAD(P)-binding domain"/>
    <property type="match status" value="1"/>
</dbReference>
<gene>
    <name evidence="13" type="ORF">B0W44_04415</name>
</gene>
<evidence type="ECO:0000256" key="9">
    <source>
        <dbReference type="RuleBase" id="RU361217"/>
    </source>
</evidence>
<keyword evidence="10" id="KW-0812">Transmembrane</keyword>
<dbReference type="EMBL" id="CP019699">
    <property type="protein sequence ID" value="AQS55126.1"/>
    <property type="molecule type" value="Genomic_DNA"/>
</dbReference>
<evidence type="ECO:0000256" key="5">
    <source>
        <dbReference type="ARBA" id="ARBA00022798"/>
    </source>
</evidence>
<dbReference type="GO" id="GO:0019563">
    <property type="term" value="P:glycerol catabolic process"/>
    <property type="evidence" value="ECO:0007669"/>
    <property type="project" value="UniProtKB-UniPathway"/>
</dbReference>
<dbReference type="Gene3D" id="3.50.50.60">
    <property type="entry name" value="FAD/NAD(P)-binding domain"/>
    <property type="match status" value="1"/>
</dbReference>
<proteinExistence type="inferred from homology"/>
<dbReference type="AlphaFoldDB" id="A0A1U9K530"/>
<evidence type="ECO:0000256" key="10">
    <source>
        <dbReference type="SAM" id="Phobius"/>
    </source>
</evidence>
<dbReference type="GO" id="GO:0009331">
    <property type="term" value="C:glycerol-3-phosphate dehydrogenase (FAD) complex"/>
    <property type="evidence" value="ECO:0007669"/>
    <property type="project" value="UniProtKB-UniRule"/>
</dbReference>
<evidence type="ECO:0000256" key="2">
    <source>
        <dbReference type="ARBA" id="ARBA00004977"/>
    </source>
</evidence>
<dbReference type="Pfam" id="PF01266">
    <property type="entry name" value="DAO"/>
    <property type="match status" value="1"/>
</dbReference>
<dbReference type="PROSITE" id="PS00977">
    <property type="entry name" value="FAD_G3PDH_1"/>
    <property type="match status" value="1"/>
</dbReference>
<feature type="domain" description="FAD dependent oxidoreductase" evidence="11">
    <location>
        <begin position="21"/>
        <end position="380"/>
    </location>
</feature>
<evidence type="ECO:0000313" key="13">
    <source>
        <dbReference type="EMBL" id="AQS55126.1"/>
    </source>
</evidence>
<dbReference type="EC" id="1.1.5.3" evidence="9"/>
<dbReference type="SUPFAM" id="SSF54373">
    <property type="entry name" value="FAD-linked reductases, C-terminal domain"/>
    <property type="match status" value="1"/>
</dbReference>
<evidence type="ECO:0000256" key="1">
    <source>
        <dbReference type="ARBA" id="ARBA00001974"/>
    </source>
</evidence>
<keyword evidence="4 9" id="KW-0285">Flavoprotein</keyword>
<dbReference type="GO" id="GO:0046168">
    <property type="term" value="P:glycerol-3-phosphate catabolic process"/>
    <property type="evidence" value="ECO:0007669"/>
    <property type="project" value="TreeGrafter"/>
</dbReference>
<evidence type="ECO:0000259" key="11">
    <source>
        <dbReference type="Pfam" id="PF01266"/>
    </source>
</evidence>
<dbReference type="NCBIfam" id="NF008899">
    <property type="entry name" value="PRK12266.1"/>
    <property type="match status" value="1"/>
</dbReference>
<evidence type="ECO:0000256" key="8">
    <source>
        <dbReference type="ARBA" id="ARBA00049055"/>
    </source>
</evidence>
<dbReference type="PANTHER" id="PTHR11985">
    <property type="entry name" value="GLYCEROL-3-PHOSPHATE DEHYDROGENASE"/>
    <property type="match status" value="1"/>
</dbReference>
<evidence type="ECO:0000313" key="14">
    <source>
        <dbReference type="Proteomes" id="UP000188603"/>
    </source>
</evidence>
<dbReference type="KEGG" id="ntr:B0W44_04415"/>
<dbReference type="InterPro" id="IPR036188">
    <property type="entry name" value="FAD/NAD-bd_sf"/>
</dbReference>
<feature type="domain" description="Alpha-glycerophosphate oxidase C-terminal" evidence="12">
    <location>
        <begin position="407"/>
        <end position="530"/>
    </location>
</feature>
<keyword evidence="6" id="KW-0274">FAD</keyword>
<comment type="catalytic activity">
    <reaction evidence="8 9">
        <text>a quinone + sn-glycerol 3-phosphate = dihydroxyacetone phosphate + a quinol</text>
        <dbReference type="Rhea" id="RHEA:18977"/>
        <dbReference type="ChEBI" id="CHEBI:24646"/>
        <dbReference type="ChEBI" id="CHEBI:57597"/>
        <dbReference type="ChEBI" id="CHEBI:57642"/>
        <dbReference type="ChEBI" id="CHEBI:132124"/>
        <dbReference type="EC" id="1.1.5.3"/>
    </reaction>
</comment>
<evidence type="ECO:0000259" key="12">
    <source>
        <dbReference type="Pfam" id="PF16901"/>
    </source>
</evidence>
<keyword evidence="7 9" id="KW-0560">Oxidoreductase</keyword>
<comment type="pathway">
    <text evidence="2">Polyol metabolism; glycerol degradation via glycerol kinase pathway; glycerone phosphate from sn-glycerol 3-phosphate (aerobic route): step 1/1.</text>
</comment>
<protein>
    <recommendedName>
        <fullName evidence="9">Glycerol-3-phosphate dehydrogenase</fullName>
        <ecNumber evidence="9">1.1.5.3</ecNumber>
    </recommendedName>
</protein>
<dbReference type="PRINTS" id="PR01001">
    <property type="entry name" value="FADG3PDH"/>
</dbReference>
<dbReference type="GO" id="GO:0004368">
    <property type="term" value="F:glycerol-3-phosphate dehydrogenase (quinone) activity"/>
    <property type="evidence" value="ECO:0007669"/>
    <property type="project" value="UniProtKB-EC"/>
</dbReference>
<dbReference type="PANTHER" id="PTHR11985:SF35">
    <property type="entry name" value="ANAEROBIC GLYCEROL-3-PHOSPHATE DEHYDROGENASE SUBUNIT A"/>
    <property type="match status" value="1"/>
</dbReference>
<dbReference type="InterPro" id="IPR006076">
    <property type="entry name" value="FAD-dep_OxRdtase"/>
</dbReference>
<evidence type="ECO:0000256" key="6">
    <source>
        <dbReference type="ARBA" id="ARBA00022827"/>
    </source>
</evidence>
<keyword evidence="10" id="KW-0472">Membrane</keyword>
<dbReference type="STRING" id="1471761.B0W44_04415"/>
<keyword evidence="10" id="KW-1133">Transmembrane helix</keyword>
<dbReference type="UniPathway" id="UPA00618">
    <property type="reaction ID" value="UER00674"/>
</dbReference>
<dbReference type="Gene3D" id="3.30.9.10">
    <property type="entry name" value="D-Amino Acid Oxidase, subunit A, domain 2"/>
    <property type="match status" value="1"/>
</dbReference>
<dbReference type="Pfam" id="PF16901">
    <property type="entry name" value="DAO_C"/>
    <property type="match status" value="1"/>
</dbReference>
<sequence>MSFSYQTRNRLIQDMDKTKYDLLVIGGGITGCGIALDAVLRGLNVVLVDQGDFAGGTSSRSTKLVHGGLRYLAKGEIRLVREAGRERNALLNIAPHLVTPMPFIIPTSRKLAGAMSYYPMTLGLRLYDHLADVRRYERRVMLKPDQIEQAEPMLAGADMVGGGRYYEYVTDDARLTLEVAKTAHENGGHVLNYVEVVDLVITNGRCHGAKVRDVLSGKEWEIQAETVVNAAGPWVDDIRRKDAVRPRGKRLFHSKGVHIVLDRRELPVTHAVTLLPSDGRIVFVIPRGRFTYVGTTDTSYRGDLRNPVPTQEDVAYLIDVLNEGFPKHSFNKSQVLSSWAGIRPLIHEEGKKPGEISRADEMITSETGLISIAGGKLTAYRKMAERVVNHVIRVLQAKGRATRVKPCQTLTTPLTGVKGIAGTFESFKLRKRAELEQKGFQRETAERLVTTYGRHVDLVVAIHEEDDEQFHRDLLAADVRYAVWHEQALTVCDVLERRHPLFLFSHDQGRSAIEPVAKLMGDMLGWSPTRIHEEIWKAQESVERRNKWKGE</sequence>
<comment type="similarity">
    <text evidence="3 9">Belongs to the FAD-dependent glycerol-3-phosphate dehydrogenase family.</text>
</comment>
<keyword evidence="14" id="KW-1185">Reference proteome</keyword>
<keyword evidence="5" id="KW-0319">Glycerol metabolism</keyword>
<name>A0A1U9K530_9BACL</name>
<comment type="cofactor">
    <cofactor evidence="1 9">
        <name>FAD</name>
        <dbReference type="ChEBI" id="CHEBI:57692"/>
    </cofactor>
</comment>
<dbReference type="InterPro" id="IPR031656">
    <property type="entry name" value="DAO_C"/>
</dbReference>
<evidence type="ECO:0000256" key="3">
    <source>
        <dbReference type="ARBA" id="ARBA00007330"/>
    </source>
</evidence>
<dbReference type="InterPro" id="IPR038299">
    <property type="entry name" value="DAO_C_sf"/>
</dbReference>
<evidence type="ECO:0000256" key="4">
    <source>
        <dbReference type="ARBA" id="ARBA00022630"/>
    </source>
</evidence>
<dbReference type="Proteomes" id="UP000188603">
    <property type="component" value="Chromosome"/>
</dbReference>
<evidence type="ECO:0000256" key="7">
    <source>
        <dbReference type="ARBA" id="ARBA00023002"/>
    </source>
</evidence>
<accession>A0A1U9K530</accession>
<dbReference type="RefSeq" id="WP_169835420.1">
    <property type="nucleotide sequence ID" value="NZ_CP019699.1"/>
</dbReference>
<reference evidence="13 14" key="1">
    <citation type="journal article" date="2015" name="Int. J. Syst. Evol. Microbiol.">
        <title>Novibacillus thermophilus gen. nov., sp. nov., a Gram-staining-negative and moderately thermophilic member of the family Thermoactinomycetaceae.</title>
        <authorList>
            <person name="Yang G."/>
            <person name="Chen J."/>
            <person name="Zhou S."/>
        </authorList>
    </citation>
    <scope>NUCLEOTIDE SEQUENCE [LARGE SCALE GENOMIC DNA]</scope>
    <source>
        <strain evidence="13 14">SG-1</strain>
    </source>
</reference>
<feature type="transmembrane region" description="Helical" evidence="10">
    <location>
        <begin position="20"/>
        <end position="40"/>
    </location>
</feature>
<organism evidence="13 14">
    <name type="scientific">Novibacillus thermophilus</name>
    <dbReference type="NCBI Taxonomy" id="1471761"/>
    <lineage>
        <taxon>Bacteria</taxon>
        <taxon>Bacillati</taxon>
        <taxon>Bacillota</taxon>
        <taxon>Bacilli</taxon>
        <taxon>Bacillales</taxon>
        <taxon>Thermoactinomycetaceae</taxon>
        <taxon>Novibacillus</taxon>
    </lineage>
</organism>
<dbReference type="InterPro" id="IPR000447">
    <property type="entry name" value="G3P_DH_FAD-dep"/>
</dbReference>
<dbReference type="Gene3D" id="1.10.8.870">
    <property type="entry name" value="Alpha-glycerophosphate oxidase, cap domain"/>
    <property type="match status" value="1"/>
</dbReference>